<name>A0A821JS96_9BILA</name>
<evidence type="ECO:0000313" key="1">
    <source>
        <dbReference type="EMBL" id="CAF4723746.1"/>
    </source>
</evidence>
<reference evidence="1" key="1">
    <citation type="submission" date="2021-02" db="EMBL/GenBank/DDBJ databases">
        <authorList>
            <person name="Nowell W R."/>
        </authorList>
    </citation>
    <scope>NUCLEOTIDE SEQUENCE</scope>
</reference>
<dbReference type="AlphaFoldDB" id="A0A821JS96"/>
<keyword evidence="2" id="KW-1185">Reference proteome</keyword>
<accession>A0A821JS96</accession>
<feature type="non-terminal residue" evidence="1">
    <location>
        <position position="1"/>
    </location>
</feature>
<gene>
    <name evidence="1" type="ORF">OVN521_LOCUS49175</name>
</gene>
<protein>
    <submittedName>
        <fullName evidence="1">Uncharacterized protein</fullName>
    </submittedName>
</protein>
<evidence type="ECO:0000313" key="2">
    <source>
        <dbReference type="Proteomes" id="UP000663866"/>
    </source>
</evidence>
<feature type="non-terminal residue" evidence="1">
    <location>
        <position position="63"/>
    </location>
</feature>
<organism evidence="1 2">
    <name type="scientific">Rotaria magnacalcarata</name>
    <dbReference type="NCBI Taxonomy" id="392030"/>
    <lineage>
        <taxon>Eukaryota</taxon>
        <taxon>Metazoa</taxon>
        <taxon>Spiralia</taxon>
        <taxon>Gnathifera</taxon>
        <taxon>Rotifera</taxon>
        <taxon>Eurotatoria</taxon>
        <taxon>Bdelloidea</taxon>
        <taxon>Philodinida</taxon>
        <taxon>Philodinidae</taxon>
        <taxon>Rotaria</taxon>
    </lineage>
</organism>
<dbReference type="Proteomes" id="UP000663866">
    <property type="component" value="Unassembled WGS sequence"/>
</dbReference>
<proteinExistence type="predicted"/>
<sequence length="63" mass="7137">VTDPMDLLRRGRLYFASRDATIAPDELTISDSDLASINRLEIVREKLSQPAYFVEKPTNAEQV</sequence>
<dbReference type="EMBL" id="CAJOBG010106465">
    <property type="protein sequence ID" value="CAF4723746.1"/>
    <property type="molecule type" value="Genomic_DNA"/>
</dbReference>
<comment type="caution">
    <text evidence="1">The sequence shown here is derived from an EMBL/GenBank/DDBJ whole genome shotgun (WGS) entry which is preliminary data.</text>
</comment>